<accession>A0A8H5D9I4</accession>
<name>A0A8H5D9I4_9AGAR</name>
<dbReference type="Proteomes" id="UP000559027">
    <property type="component" value="Unassembled WGS sequence"/>
</dbReference>
<sequence>MREEAKVERERDRVASRKKDILVGRIVRGTLESDARLKFALWLNRQHPSAPLLAHDPGLGSSTNLASVVADYLEAPPAIAASPPAYFTQTPHASNLICCHLGFFSTAGPVLSADLALLVISTHPALGYLSSQLSYFHRCHIGSKQQRVDLKPILRV</sequence>
<dbReference type="AlphaFoldDB" id="A0A8H5D9I4"/>
<proteinExistence type="predicted"/>
<reference evidence="1 2" key="1">
    <citation type="journal article" date="2020" name="ISME J.">
        <title>Uncovering the hidden diversity of litter-decomposition mechanisms in mushroom-forming fungi.</title>
        <authorList>
            <person name="Floudas D."/>
            <person name="Bentzer J."/>
            <person name="Ahren D."/>
            <person name="Johansson T."/>
            <person name="Persson P."/>
            <person name="Tunlid A."/>
        </authorList>
    </citation>
    <scope>NUCLEOTIDE SEQUENCE [LARGE SCALE GENOMIC DNA]</scope>
    <source>
        <strain evidence="1 2">CBS 146.42</strain>
    </source>
</reference>
<dbReference type="EMBL" id="JAACJO010000007">
    <property type="protein sequence ID" value="KAF5356015.1"/>
    <property type="molecule type" value="Genomic_DNA"/>
</dbReference>
<organism evidence="1 2">
    <name type="scientific">Leucocoprinus leucothites</name>
    <dbReference type="NCBI Taxonomy" id="201217"/>
    <lineage>
        <taxon>Eukaryota</taxon>
        <taxon>Fungi</taxon>
        <taxon>Dikarya</taxon>
        <taxon>Basidiomycota</taxon>
        <taxon>Agaricomycotina</taxon>
        <taxon>Agaricomycetes</taxon>
        <taxon>Agaricomycetidae</taxon>
        <taxon>Agaricales</taxon>
        <taxon>Agaricineae</taxon>
        <taxon>Agaricaceae</taxon>
        <taxon>Leucocoprinus</taxon>
    </lineage>
</organism>
<gene>
    <name evidence="1" type="ORF">D9756_003837</name>
</gene>
<evidence type="ECO:0000313" key="1">
    <source>
        <dbReference type="EMBL" id="KAF5356015.1"/>
    </source>
</evidence>
<evidence type="ECO:0000313" key="2">
    <source>
        <dbReference type="Proteomes" id="UP000559027"/>
    </source>
</evidence>
<protein>
    <submittedName>
        <fullName evidence="1">Uncharacterized protein</fullName>
    </submittedName>
</protein>
<keyword evidence="2" id="KW-1185">Reference proteome</keyword>
<comment type="caution">
    <text evidence="1">The sequence shown here is derived from an EMBL/GenBank/DDBJ whole genome shotgun (WGS) entry which is preliminary data.</text>
</comment>